<dbReference type="GO" id="GO:0005737">
    <property type="term" value="C:cytoplasm"/>
    <property type="evidence" value="ECO:0007669"/>
    <property type="project" value="TreeGrafter"/>
</dbReference>
<evidence type="ECO:0000256" key="20">
    <source>
        <dbReference type="ARBA" id="ARBA00049161"/>
    </source>
</evidence>
<accession>A0A6P1ZGX1</accession>
<dbReference type="InterPro" id="IPR004101">
    <property type="entry name" value="Mur_ligase_C"/>
</dbReference>
<keyword evidence="13" id="KW-0289">Folate biosynthesis</keyword>
<keyword evidence="10" id="KW-0547">Nucleotide-binding</keyword>
<evidence type="ECO:0000256" key="18">
    <source>
        <dbReference type="ARBA" id="ARBA00047808"/>
    </source>
</evidence>
<dbReference type="SUPFAM" id="SSF53244">
    <property type="entry name" value="MurD-like peptide ligases, peptide-binding domain"/>
    <property type="match status" value="1"/>
</dbReference>
<comment type="catalytic activity">
    <reaction evidence="20">
        <text>7,8-dihydropteroate + L-glutamate + ATP = 7,8-dihydrofolate + ADP + phosphate + H(+)</text>
        <dbReference type="Rhea" id="RHEA:23584"/>
        <dbReference type="ChEBI" id="CHEBI:15378"/>
        <dbReference type="ChEBI" id="CHEBI:17839"/>
        <dbReference type="ChEBI" id="CHEBI:29985"/>
        <dbReference type="ChEBI" id="CHEBI:30616"/>
        <dbReference type="ChEBI" id="CHEBI:43474"/>
        <dbReference type="ChEBI" id="CHEBI:57451"/>
        <dbReference type="ChEBI" id="CHEBI:456216"/>
        <dbReference type="EC" id="6.3.2.12"/>
    </reaction>
</comment>
<gene>
    <name evidence="22" type="ORF">DQK91_10425</name>
</gene>
<evidence type="ECO:0000256" key="15">
    <source>
        <dbReference type="ARBA" id="ARBA00030592"/>
    </source>
</evidence>
<comment type="caution">
    <text evidence="22">The sequence shown here is derived from an EMBL/GenBank/DDBJ whole genome shotgun (WGS) entry which is preliminary data.</text>
</comment>
<organism evidence="22 23">
    <name type="scientific">Oceanidesulfovibrio marinus</name>
    <dbReference type="NCBI Taxonomy" id="370038"/>
    <lineage>
        <taxon>Bacteria</taxon>
        <taxon>Pseudomonadati</taxon>
        <taxon>Thermodesulfobacteriota</taxon>
        <taxon>Desulfovibrionia</taxon>
        <taxon>Desulfovibrionales</taxon>
        <taxon>Desulfovibrionaceae</taxon>
        <taxon>Oceanidesulfovibrio</taxon>
    </lineage>
</organism>
<comment type="similarity">
    <text evidence="4">Belongs to the folylpolyglutamate synthase family.</text>
</comment>
<evidence type="ECO:0000256" key="1">
    <source>
        <dbReference type="ARBA" id="ARBA00002714"/>
    </source>
</evidence>
<comment type="catalytic activity">
    <reaction evidence="17">
        <text>(6S)-5,6,7,8-tetrahydrofolyl-(gamma-L-Glu)(n) + L-glutamate + ATP = (6S)-5,6,7,8-tetrahydrofolyl-(gamma-L-Glu)(n+1) + ADP + phosphate + H(+)</text>
        <dbReference type="Rhea" id="RHEA:10580"/>
        <dbReference type="Rhea" id="RHEA-COMP:14738"/>
        <dbReference type="Rhea" id="RHEA-COMP:14740"/>
        <dbReference type="ChEBI" id="CHEBI:15378"/>
        <dbReference type="ChEBI" id="CHEBI:29985"/>
        <dbReference type="ChEBI" id="CHEBI:30616"/>
        <dbReference type="ChEBI" id="CHEBI:43474"/>
        <dbReference type="ChEBI" id="CHEBI:141005"/>
        <dbReference type="ChEBI" id="CHEBI:456216"/>
        <dbReference type="EC" id="6.3.2.17"/>
    </reaction>
</comment>
<dbReference type="Pfam" id="PF02875">
    <property type="entry name" value="Mur_ligase_C"/>
    <property type="match status" value="1"/>
</dbReference>
<evidence type="ECO:0000256" key="6">
    <source>
        <dbReference type="ARBA" id="ARBA00013025"/>
    </source>
</evidence>
<evidence type="ECO:0000256" key="7">
    <source>
        <dbReference type="ARBA" id="ARBA00019357"/>
    </source>
</evidence>
<dbReference type="InterPro" id="IPR036615">
    <property type="entry name" value="Mur_ligase_C_dom_sf"/>
</dbReference>
<dbReference type="OrthoDB" id="9809356at2"/>
<protein>
    <recommendedName>
        <fullName evidence="7">Dihydrofolate synthase/folylpolyglutamate synthase</fullName>
        <ecNumber evidence="5">6.3.2.12</ecNumber>
        <ecNumber evidence="6">6.3.2.17</ecNumber>
    </recommendedName>
    <alternativeName>
        <fullName evidence="16">Folylpoly-gamma-glutamate synthetase-dihydrofolate synthetase</fullName>
    </alternativeName>
    <alternativeName>
        <fullName evidence="14">Folylpolyglutamate synthetase</fullName>
    </alternativeName>
    <alternativeName>
        <fullName evidence="15">Tetrahydrofolylpolyglutamate synthase</fullName>
    </alternativeName>
</protein>
<evidence type="ECO:0000256" key="17">
    <source>
        <dbReference type="ARBA" id="ARBA00047493"/>
    </source>
</evidence>
<dbReference type="PANTHER" id="PTHR11136:SF0">
    <property type="entry name" value="DIHYDROFOLATE SYNTHETASE-RELATED"/>
    <property type="match status" value="1"/>
</dbReference>
<evidence type="ECO:0000256" key="14">
    <source>
        <dbReference type="ARBA" id="ARBA00030048"/>
    </source>
</evidence>
<evidence type="ECO:0000256" key="13">
    <source>
        <dbReference type="ARBA" id="ARBA00022909"/>
    </source>
</evidence>
<proteinExistence type="inferred from homology"/>
<evidence type="ECO:0000256" key="5">
    <source>
        <dbReference type="ARBA" id="ARBA00013023"/>
    </source>
</evidence>
<dbReference type="InterPro" id="IPR001645">
    <property type="entry name" value="Folylpolyglutamate_synth"/>
</dbReference>
<evidence type="ECO:0000256" key="19">
    <source>
        <dbReference type="ARBA" id="ARBA00049035"/>
    </source>
</evidence>
<evidence type="ECO:0000256" key="10">
    <source>
        <dbReference type="ARBA" id="ARBA00022741"/>
    </source>
</evidence>
<dbReference type="InterPro" id="IPR036565">
    <property type="entry name" value="Mur-like_cat_sf"/>
</dbReference>
<dbReference type="GO" id="GO:0008841">
    <property type="term" value="F:dihydrofolate synthase activity"/>
    <property type="evidence" value="ECO:0007669"/>
    <property type="project" value="UniProtKB-EC"/>
</dbReference>
<evidence type="ECO:0000256" key="2">
    <source>
        <dbReference type="ARBA" id="ARBA00004799"/>
    </source>
</evidence>
<dbReference type="PANTHER" id="PTHR11136">
    <property type="entry name" value="FOLYLPOLYGLUTAMATE SYNTHASE-RELATED"/>
    <property type="match status" value="1"/>
</dbReference>
<keyword evidence="12" id="KW-0460">Magnesium</keyword>
<evidence type="ECO:0000256" key="16">
    <source>
        <dbReference type="ARBA" id="ARBA00032510"/>
    </source>
</evidence>
<comment type="catalytic activity">
    <reaction evidence="18">
        <text>10-formyltetrahydrofolyl-(gamma-L-Glu)(n) + L-glutamate + ATP = 10-formyltetrahydrofolyl-(gamma-L-Glu)(n+1) + ADP + phosphate + H(+)</text>
        <dbReference type="Rhea" id="RHEA:51904"/>
        <dbReference type="Rhea" id="RHEA-COMP:13088"/>
        <dbReference type="Rhea" id="RHEA-COMP:14300"/>
        <dbReference type="ChEBI" id="CHEBI:15378"/>
        <dbReference type="ChEBI" id="CHEBI:29985"/>
        <dbReference type="ChEBI" id="CHEBI:30616"/>
        <dbReference type="ChEBI" id="CHEBI:43474"/>
        <dbReference type="ChEBI" id="CHEBI:134413"/>
        <dbReference type="ChEBI" id="CHEBI:456216"/>
        <dbReference type="EC" id="6.3.2.17"/>
    </reaction>
</comment>
<dbReference type="EMBL" id="QMIF01000006">
    <property type="protein sequence ID" value="TVM33638.1"/>
    <property type="molecule type" value="Genomic_DNA"/>
</dbReference>
<dbReference type="SUPFAM" id="SSF53623">
    <property type="entry name" value="MurD-like peptide ligases, catalytic domain"/>
    <property type="match status" value="1"/>
</dbReference>
<dbReference type="GO" id="GO:0046872">
    <property type="term" value="F:metal ion binding"/>
    <property type="evidence" value="ECO:0007669"/>
    <property type="project" value="UniProtKB-KW"/>
</dbReference>
<evidence type="ECO:0000256" key="12">
    <source>
        <dbReference type="ARBA" id="ARBA00022842"/>
    </source>
</evidence>
<evidence type="ECO:0000313" key="23">
    <source>
        <dbReference type="Proteomes" id="UP000434052"/>
    </source>
</evidence>
<dbReference type="RefSeq" id="WP_144305303.1">
    <property type="nucleotide sequence ID" value="NZ_QMIF01000006.1"/>
</dbReference>
<evidence type="ECO:0000256" key="9">
    <source>
        <dbReference type="ARBA" id="ARBA00022723"/>
    </source>
</evidence>
<name>A0A6P1ZGX1_9BACT</name>
<comment type="function">
    <text evidence="1">Functions in two distinct reactions of the de novo folate biosynthetic pathway. Catalyzes the addition of a glutamate residue to dihydropteroate (7,8-dihydropteroate or H2Pte) to form dihydrofolate (7,8-dihydrofolate monoglutamate or H2Pte-Glu). Also catalyzes successive additions of L-glutamate to tetrahydrofolate or 10-formyltetrahydrofolate or 5,10-methylenetetrahydrofolate, leading to folylpolyglutamate derivatives.</text>
</comment>
<keyword evidence="11" id="KW-0067">ATP-binding</keyword>
<dbReference type="GO" id="GO:0046656">
    <property type="term" value="P:folic acid biosynthetic process"/>
    <property type="evidence" value="ECO:0007669"/>
    <property type="project" value="UniProtKB-KW"/>
</dbReference>
<evidence type="ECO:0000256" key="3">
    <source>
        <dbReference type="ARBA" id="ARBA00005150"/>
    </source>
</evidence>
<dbReference type="Gene3D" id="3.40.1190.10">
    <property type="entry name" value="Mur-like, catalytic domain"/>
    <property type="match status" value="1"/>
</dbReference>
<keyword evidence="9" id="KW-0479">Metal-binding</keyword>
<dbReference type="NCBIfam" id="TIGR01499">
    <property type="entry name" value="folC"/>
    <property type="match status" value="1"/>
</dbReference>
<evidence type="ECO:0000259" key="21">
    <source>
        <dbReference type="Pfam" id="PF02875"/>
    </source>
</evidence>
<dbReference type="GO" id="GO:0005524">
    <property type="term" value="F:ATP binding"/>
    <property type="evidence" value="ECO:0007669"/>
    <property type="project" value="UniProtKB-KW"/>
</dbReference>
<dbReference type="EC" id="6.3.2.17" evidence="6"/>
<comment type="catalytic activity">
    <reaction evidence="19">
        <text>(6R)-5,10-methylenetetrahydrofolyl-(gamma-L-Glu)(n) + L-glutamate + ATP = (6R)-5,10-methylenetetrahydrofolyl-(gamma-L-Glu)(n+1) + ADP + phosphate + H(+)</text>
        <dbReference type="Rhea" id="RHEA:51912"/>
        <dbReference type="Rhea" id="RHEA-COMP:13257"/>
        <dbReference type="Rhea" id="RHEA-COMP:13258"/>
        <dbReference type="ChEBI" id="CHEBI:15378"/>
        <dbReference type="ChEBI" id="CHEBI:29985"/>
        <dbReference type="ChEBI" id="CHEBI:30616"/>
        <dbReference type="ChEBI" id="CHEBI:43474"/>
        <dbReference type="ChEBI" id="CHEBI:136572"/>
        <dbReference type="ChEBI" id="CHEBI:456216"/>
        <dbReference type="EC" id="6.3.2.17"/>
    </reaction>
</comment>
<evidence type="ECO:0000256" key="11">
    <source>
        <dbReference type="ARBA" id="ARBA00022840"/>
    </source>
</evidence>
<dbReference type="EC" id="6.3.2.12" evidence="5"/>
<reference evidence="22 23" key="1">
    <citation type="submission" date="2018-06" db="EMBL/GenBank/DDBJ databases">
        <title>Complete genome of Desulfovibrio marinus P48SEP.</title>
        <authorList>
            <person name="Crispim J.S."/>
            <person name="Vidigal P.M.P."/>
            <person name="Silva L.C.F."/>
            <person name="Araujo L.C."/>
            <person name="Laguardia C.N."/>
            <person name="Dias R.S."/>
            <person name="Sousa M.P."/>
            <person name="Paula S.O."/>
            <person name="Silva C."/>
        </authorList>
    </citation>
    <scope>NUCLEOTIDE SEQUENCE [LARGE SCALE GENOMIC DNA]</scope>
    <source>
        <strain evidence="22 23">P48SEP</strain>
    </source>
</reference>
<dbReference type="Gene3D" id="3.90.190.20">
    <property type="entry name" value="Mur ligase, C-terminal domain"/>
    <property type="match status" value="1"/>
</dbReference>
<comment type="pathway">
    <text evidence="3">Cofactor biosynthesis; tetrahydrofolylpolyglutamate biosynthesis.</text>
</comment>
<evidence type="ECO:0000256" key="4">
    <source>
        <dbReference type="ARBA" id="ARBA00008276"/>
    </source>
</evidence>
<evidence type="ECO:0000313" key="22">
    <source>
        <dbReference type="EMBL" id="TVM33638.1"/>
    </source>
</evidence>
<evidence type="ECO:0000256" key="8">
    <source>
        <dbReference type="ARBA" id="ARBA00022598"/>
    </source>
</evidence>
<comment type="pathway">
    <text evidence="2">Cofactor biosynthesis; tetrahydrofolate biosynthesis; 7,8-dihydrofolate from 2-amino-4-hydroxy-6-hydroxymethyl-7,8-dihydropteridine diphosphate and 4-aminobenzoate: step 2/2.</text>
</comment>
<dbReference type="Proteomes" id="UP000434052">
    <property type="component" value="Unassembled WGS sequence"/>
</dbReference>
<dbReference type="GO" id="GO:0004326">
    <property type="term" value="F:tetrahydrofolylpolyglutamate synthase activity"/>
    <property type="evidence" value="ECO:0007669"/>
    <property type="project" value="UniProtKB-EC"/>
</dbReference>
<keyword evidence="8" id="KW-0436">Ligase</keyword>
<sequence>MPDHSPKFASTGEFDDYLDSLGLFHMDLTLGRIESCLSRLGLAELPYPAVQVVGTNGKGTTSGLIARIATAHGLRAGLYTSPHFLHPRERIRIFEPGLPDEHGDDSLLTPNQQQSDCISAKVWLDAANAVYREQEDAPLTYFEYLTAMAVLIFREAGVDLAVFEAGLGGRNDATTALRCPMVCFARIGLDHTQILGDSLEAVAADKAAAMPERGTALTIRQDEAARFILDREAIRKRARLLEVRSPEGMAPVHVPGAPGDAVYPEDALKALPPMLRENGRLAIAAWAHLASVHGWGFEPEVVRNAVGRHVLPGRFQHVFDQGDWLLLDAAHNPQAMQALSRSMREREISPRAMVFACLADKDLRTMAAELASVTRGPVHVPELPGVSRAMPAREICNVLQAAGIHAVAHEDTAAALAAACAEPGSREDASRPVLVCGSLYLLAAFFTLRPNLLGSVHCGES</sequence>
<dbReference type="AlphaFoldDB" id="A0A6P1ZGX1"/>
<feature type="domain" description="Mur ligase C-terminal" evidence="21">
    <location>
        <begin position="313"/>
        <end position="438"/>
    </location>
</feature>